<dbReference type="RefSeq" id="XP_044722478.1">
    <property type="nucleotide sequence ID" value="XM_044861452.1"/>
</dbReference>
<evidence type="ECO:0000313" key="3">
    <source>
        <dbReference type="Proteomes" id="UP000824596"/>
    </source>
</evidence>
<evidence type="ECO:0000313" key="2">
    <source>
        <dbReference type="EMBL" id="KAH0964965.1"/>
    </source>
</evidence>
<accession>A0A9P8N163</accession>
<protein>
    <submittedName>
        <fullName evidence="2">Oxidoreductase AflY</fullName>
    </submittedName>
</protein>
<comment type="caution">
    <text evidence="2">The sequence shown here is derived from an EMBL/GenBank/DDBJ whole genome shotgun (WGS) entry which is preliminary data.</text>
</comment>
<name>A0A9P8N163_9HYPO</name>
<dbReference type="AlphaFoldDB" id="A0A9P8N163"/>
<dbReference type="EMBL" id="JAIZPD010000003">
    <property type="protein sequence ID" value="KAH0964965.1"/>
    <property type="molecule type" value="Genomic_DNA"/>
</dbReference>
<dbReference type="GO" id="GO:0016491">
    <property type="term" value="F:oxidoreductase activity"/>
    <property type="evidence" value="ECO:0007669"/>
    <property type="project" value="UniProtKB-KW"/>
</dbReference>
<keyword evidence="1" id="KW-0560">Oxidoreductase</keyword>
<gene>
    <name evidence="2" type="ORF">HRG_02981</name>
</gene>
<dbReference type="GeneID" id="68352110"/>
<sequence>MATPYQIRVSPRDTGLLAVEQDEAAAAKVSELLQKDLESHHVFFNDEGFHNHISHHLLTLYGTGASPAALQEAYDANTAYQLKAHEPTRGLAVVDELEADWPAHAPRYLGQDQHYADFLRYFQRRMERSEGRGGWEAVVKDHLLADTPAALDMRGRLYAGFLHPLIQLMYGIEWHQPAMVAEGLAQAAVHEARIGDFMAKVDDAAAASPPPAQQRPLAEMLEKMRSEHPKLAASARWEDPNRIYDGVLARAEPEAVALLAGIRVRPDDDLAERTAEMVHCAAYVAAAAACNPPYEPKFDFFLIHHLTSAPFFLTLNKLDWVPTASKARLLEWKLRMDVLQYLARGCPPLRREALQTPGPDSHDKAGGSHLVPRFHRVVDDGHTIKVVRALLLAQRESQAWPGRPWIRIADDDAWRRVMHLLLASVEGKPAQLWVRSAGFDEAWKDIPKASL</sequence>
<organism evidence="2 3">
    <name type="scientific">Hirsutella rhossiliensis</name>
    <dbReference type="NCBI Taxonomy" id="111463"/>
    <lineage>
        <taxon>Eukaryota</taxon>
        <taxon>Fungi</taxon>
        <taxon>Dikarya</taxon>
        <taxon>Ascomycota</taxon>
        <taxon>Pezizomycotina</taxon>
        <taxon>Sordariomycetes</taxon>
        <taxon>Hypocreomycetidae</taxon>
        <taxon>Hypocreales</taxon>
        <taxon>Ophiocordycipitaceae</taxon>
        <taxon>Hirsutella</taxon>
    </lineage>
</organism>
<dbReference type="PANTHER" id="PTHR35870:SF1">
    <property type="entry name" value="PROTEIN, PUTATIVE (AFU_ORTHOLOGUE AFUA_5G03330)-RELATED"/>
    <property type="match status" value="1"/>
</dbReference>
<dbReference type="InterPro" id="IPR025337">
    <property type="entry name" value="Questin_oxidase-like"/>
</dbReference>
<dbReference type="PANTHER" id="PTHR35870">
    <property type="entry name" value="PROTEIN, PUTATIVE (AFU_ORTHOLOGUE AFUA_5G03330)-RELATED"/>
    <property type="match status" value="1"/>
</dbReference>
<reference evidence="2" key="1">
    <citation type="submission" date="2021-09" db="EMBL/GenBank/DDBJ databases">
        <title>A high-quality genome of the endoparasitic fungus Hirsutella rhossiliensis with a comparison of Hirsutella genomes reveals transposable elements contributing to genome size variation.</title>
        <authorList>
            <person name="Lin R."/>
            <person name="Jiao Y."/>
            <person name="Sun X."/>
            <person name="Ling J."/>
            <person name="Xie B."/>
            <person name="Cheng X."/>
        </authorList>
    </citation>
    <scope>NUCLEOTIDE SEQUENCE</scope>
    <source>
        <strain evidence="2">HR02</strain>
    </source>
</reference>
<proteinExistence type="predicted"/>
<keyword evidence="3" id="KW-1185">Reference proteome</keyword>
<dbReference type="Pfam" id="PF14027">
    <property type="entry name" value="Questin_oxidase"/>
    <property type="match status" value="1"/>
</dbReference>
<dbReference type="Proteomes" id="UP000824596">
    <property type="component" value="Unassembled WGS sequence"/>
</dbReference>
<dbReference type="OrthoDB" id="10004862at2759"/>
<evidence type="ECO:0000256" key="1">
    <source>
        <dbReference type="ARBA" id="ARBA00023002"/>
    </source>
</evidence>